<sequence>MGLTETDLSLPLGAARYRWGSLIVFFKGAPVRNQTLFQELQHESFGQFAWQSNAEVRESLAFMHEIVHYQQDLGTGVGHWDDNVRRRHIPDCLLSLRVPVSRTDLAFPFARHDEDEATNGDLEYAWFVYEDFLLEKLIFLHNSDVPASRHQKIAAILALELGVEVQPEQYEFLLPESILEGEAAATVYGTILASQATAEARELIYAHSGMWDIFEMNPAPVYQATMQAFVGGYPDLPDDPDWQPRSAFDLFTFLIDLSCAHPCPEWFEKHGVDRTNFEPGVKFFRLARALAGLDLTGRRAIEHAFSSDDLEAAEDVLLERISFDYPKAREIYAGWVEHYTNDNHRGDNRVLATRLASARYRAEVKPIIARKSVMEATMAGIPVLLHGAQGGHQVWFGDTIIQPTEQTMLQVDAALDAVHYELVTAMLDSGRFRCPLATRSLCGSAQNTCRHGIDNLRLLPEAPGCHVRVQLEVNGFNILQ</sequence>
<dbReference type="OrthoDB" id="5179145at2"/>
<organism evidence="1 2">
    <name type="scientific">Acrocarpospora macrocephala</name>
    <dbReference type="NCBI Taxonomy" id="150177"/>
    <lineage>
        <taxon>Bacteria</taxon>
        <taxon>Bacillati</taxon>
        <taxon>Actinomycetota</taxon>
        <taxon>Actinomycetes</taxon>
        <taxon>Streptosporangiales</taxon>
        <taxon>Streptosporangiaceae</taxon>
        <taxon>Acrocarpospora</taxon>
    </lineage>
</organism>
<reference evidence="1 2" key="1">
    <citation type="submission" date="2019-10" db="EMBL/GenBank/DDBJ databases">
        <title>Whole genome shotgun sequence of Acrocarpospora macrocephala NBRC 16266.</title>
        <authorList>
            <person name="Ichikawa N."/>
            <person name="Kimura A."/>
            <person name="Kitahashi Y."/>
            <person name="Komaki H."/>
            <person name="Oguchi A."/>
        </authorList>
    </citation>
    <scope>NUCLEOTIDE SEQUENCE [LARGE SCALE GENOMIC DNA]</scope>
    <source>
        <strain evidence="1 2">NBRC 16266</strain>
    </source>
</reference>
<dbReference type="AlphaFoldDB" id="A0A5M3WSM1"/>
<dbReference type="RefSeq" id="WP_155357224.1">
    <property type="nucleotide sequence ID" value="NZ_BAAAHL010000038.1"/>
</dbReference>
<evidence type="ECO:0000313" key="1">
    <source>
        <dbReference type="EMBL" id="GES11874.1"/>
    </source>
</evidence>
<comment type="caution">
    <text evidence="1">The sequence shown here is derived from an EMBL/GenBank/DDBJ whole genome shotgun (WGS) entry which is preliminary data.</text>
</comment>
<dbReference type="Proteomes" id="UP000331127">
    <property type="component" value="Unassembled WGS sequence"/>
</dbReference>
<accession>A0A5M3WSM1</accession>
<keyword evidence="2" id="KW-1185">Reference proteome</keyword>
<proteinExistence type="predicted"/>
<gene>
    <name evidence="1" type="ORF">Amac_054710</name>
</gene>
<name>A0A5M3WSM1_9ACTN</name>
<protein>
    <submittedName>
        <fullName evidence="1">Uncharacterized protein</fullName>
    </submittedName>
</protein>
<dbReference type="EMBL" id="BLAE01000033">
    <property type="protein sequence ID" value="GES11874.1"/>
    <property type="molecule type" value="Genomic_DNA"/>
</dbReference>
<evidence type="ECO:0000313" key="2">
    <source>
        <dbReference type="Proteomes" id="UP000331127"/>
    </source>
</evidence>